<dbReference type="InterPro" id="IPR036979">
    <property type="entry name" value="CM_dom_sf"/>
</dbReference>
<evidence type="ECO:0000313" key="4">
    <source>
        <dbReference type="EMBL" id="STX30780.1"/>
    </source>
</evidence>
<evidence type="ECO:0000259" key="2">
    <source>
        <dbReference type="PROSITE" id="PS51168"/>
    </source>
</evidence>
<dbReference type="InterPro" id="IPR002701">
    <property type="entry name" value="CM_II_prokaryot"/>
</dbReference>
<reference evidence="3 5" key="1">
    <citation type="submission" date="2015-11" db="EMBL/GenBank/DDBJ databases">
        <title>Genomic analysis of 38 Legionella species identifies large and diverse effector repertoires.</title>
        <authorList>
            <person name="Burstein D."/>
            <person name="Amaro F."/>
            <person name="Zusman T."/>
            <person name="Lifshitz Z."/>
            <person name="Cohen O."/>
            <person name="Gilbert J.A."/>
            <person name="Pupko T."/>
            <person name="Shuman H.A."/>
            <person name="Segal G."/>
        </authorList>
    </citation>
    <scope>NUCLEOTIDE SEQUENCE [LARGE SCALE GENOMIC DNA]</scope>
    <source>
        <strain evidence="3 5">CDC#1407-AL-14</strain>
    </source>
</reference>
<proteinExistence type="predicted"/>
<dbReference type="Gene3D" id="1.20.59.10">
    <property type="entry name" value="Chorismate mutase"/>
    <property type="match status" value="1"/>
</dbReference>
<dbReference type="SMART" id="SM00830">
    <property type="entry name" value="CM_2"/>
    <property type="match status" value="1"/>
</dbReference>
<dbReference type="GO" id="GO:0046417">
    <property type="term" value="P:chorismate metabolic process"/>
    <property type="evidence" value="ECO:0007669"/>
    <property type="project" value="InterPro"/>
</dbReference>
<keyword evidence="5" id="KW-1185">Reference proteome</keyword>
<dbReference type="EMBL" id="LNXT01000001">
    <property type="protein sequence ID" value="KTC76057.1"/>
    <property type="molecule type" value="Genomic_DNA"/>
</dbReference>
<evidence type="ECO:0000313" key="3">
    <source>
        <dbReference type="EMBL" id="KTC76057.1"/>
    </source>
</evidence>
<dbReference type="SUPFAM" id="SSF48600">
    <property type="entry name" value="Chorismate mutase II"/>
    <property type="match status" value="1"/>
</dbReference>
<sequence>MRAAQYELVRLMQMRMDYVRIIASLKFLLKKPIYVPSVEREQYTQIVKMAWQLNLDESLVKSFTRVLCKISREIQRKLHASWYSNPSACVQFLLNQANHISILQLSQIKNELYALDGQVILIFEQFLQLFRFSIRLIDMQIIRLFSVLTPDFSLSSMKEELRDWYQLSSNALLQKLFILVAKFAKKEYINA</sequence>
<reference evidence="4 6" key="2">
    <citation type="submission" date="2018-06" db="EMBL/GenBank/DDBJ databases">
        <authorList>
            <consortium name="Pathogen Informatics"/>
            <person name="Doyle S."/>
        </authorList>
    </citation>
    <scope>NUCLEOTIDE SEQUENCE [LARGE SCALE GENOMIC DNA]</scope>
    <source>
        <strain evidence="4 6">NCTC12437</strain>
    </source>
</reference>
<dbReference type="Pfam" id="PF01817">
    <property type="entry name" value="CM_2"/>
    <property type="match status" value="1"/>
</dbReference>
<dbReference type="AlphaFoldDB" id="A0A378I7S0"/>
<dbReference type="STRING" id="28083.Lbir_0126"/>
<gene>
    <name evidence="3" type="ORF">Lbir_0126</name>
    <name evidence="4" type="ORF">NCTC12437_00543</name>
</gene>
<dbReference type="Proteomes" id="UP000255066">
    <property type="component" value="Unassembled WGS sequence"/>
</dbReference>
<name>A0A378I7S0_9GAMM</name>
<accession>A0A378I7S0</accession>
<dbReference type="RefSeq" id="WP_058522249.1">
    <property type="nucleotide sequence ID" value="NZ_CAAAHV010000030.1"/>
</dbReference>
<evidence type="ECO:0000256" key="1">
    <source>
        <dbReference type="ARBA" id="ARBA00012404"/>
    </source>
</evidence>
<organism evidence="4 6">
    <name type="scientific">Legionella birminghamensis</name>
    <dbReference type="NCBI Taxonomy" id="28083"/>
    <lineage>
        <taxon>Bacteria</taxon>
        <taxon>Pseudomonadati</taxon>
        <taxon>Pseudomonadota</taxon>
        <taxon>Gammaproteobacteria</taxon>
        <taxon>Legionellales</taxon>
        <taxon>Legionellaceae</taxon>
        <taxon>Legionella</taxon>
    </lineage>
</organism>
<dbReference type="Proteomes" id="UP000054735">
    <property type="component" value="Unassembled WGS sequence"/>
</dbReference>
<feature type="domain" description="Chorismate mutase" evidence="2">
    <location>
        <begin position="1"/>
        <end position="79"/>
    </location>
</feature>
<dbReference type="EC" id="5.4.99.5" evidence="1"/>
<dbReference type="GO" id="GO:0004106">
    <property type="term" value="F:chorismate mutase activity"/>
    <property type="evidence" value="ECO:0007669"/>
    <property type="project" value="UniProtKB-EC"/>
</dbReference>
<protein>
    <recommendedName>
        <fullName evidence="1">chorismate mutase</fullName>
        <ecNumber evidence="1">5.4.99.5</ecNumber>
    </recommendedName>
</protein>
<dbReference type="PROSITE" id="PS51168">
    <property type="entry name" value="CHORISMATE_MUT_2"/>
    <property type="match status" value="1"/>
</dbReference>
<dbReference type="InterPro" id="IPR036263">
    <property type="entry name" value="Chorismate_II_sf"/>
</dbReference>
<evidence type="ECO:0000313" key="6">
    <source>
        <dbReference type="Proteomes" id="UP000255066"/>
    </source>
</evidence>
<evidence type="ECO:0000313" key="5">
    <source>
        <dbReference type="Proteomes" id="UP000054735"/>
    </source>
</evidence>
<dbReference type="EMBL" id="UGNW01000001">
    <property type="protein sequence ID" value="STX30780.1"/>
    <property type="molecule type" value="Genomic_DNA"/>
</dbReference>